<dbReference type="InterPro" id="IPR002048">
    <property type="entry name" value="EF_hand_dom"/>
</dbReference>
<evidence type="ECO:0000259" key="3">
    <source>
        <dbReference type="PROSITE" id="PS50222"/>
    </source>
</evidence>
<keyword evidence="5" id="KW-1185">Reference proteome</keyword>
<dbReference type="InterPro" id="IPR018247">
    <property type="entry name" value="EF_Hand_1_Ca_BS"/>
</dbReference>
<dbReference type="PANTHER" id="PTHR34894">
    <property type="entry name" value="SAM-DEPENDENT METHYLTRANSFERASE RSMI, CONSERVED SITE"/>
    <property type="match status" value="1"/>
</dbReference>
<sequence length="980" mass="111131">MHDTATPTKPVVEFVHKVTVAKKPITRSQEEDFYHTMFPKEQPRQRPKVDISSFAKLAKVHIPSTSKINLYTNQLNIPTSPSSTCPNNRALRPRTTPHLPSPRERQTYLKEAKPLKPPVVDTTTREHLEIKACMLAHAYGIDINELEASRGTLNHINDSNRIALQNEMYQEACRRKTQFLLDHFFCFDHQTPHVSAEDKILYEVIQEWALNHNSTQKDVSNFWDSVNAHLEESYILKSTVLTDNKPNRLTTLIALDCLGKLADSLPSHSRLISVIKCVLERGLFFPSTDLSTKNQKLYFDHAKELEETINQHTASLKSFKEFDASPPMHKISKTIAGISNDKERHDTLLQIVSNHLPQTKFGMTYLREAVVSAAFDDQLDLLNAMICQRVNFEVQAFVGVLHTAQPRALSTFINENDTVLDSIMMIDNGNSIQRFMERQANGMAQLFLKTISTLNGIIQTSPQELLGQFVEHNRLLIAQYLAQKHDTLLQLMSIALKDNNLALEDYLVKTPKALRDIALNRPMLLASIVKSTPTILTDILVHAKPTFGKIMTEDLVHLTHICITYPSIIASILNTNENLFAILSGCTQALSTYLEKNPEAIMEIAHRRPGILTGLFASFPDLIVEPLEANPTLISSILMTNQQLMRSIRFEDLESAPIQFRKVASDATQTDVLLPAQNVAGVKMKKRYNILSNIVKKRKVNPMEKSEVFREIAKLYVNKIQSDEVDDQNGLDRVTLAEATQDIYIQELGLKSTSQKRIASLVAGVKKFEKECTRVKWFGVLLGATPELYNAQAIDVFLRALQLLLPTVDMERRLADASQVCWIPQHNMEHVATQAFDIYTPPDVFSQLQQRLLTLPSVCERRNKRLSKVTAGDDLHHVYYNLDDIMDCVMSVWYEYQTRVNDELTVLFAQADGDGNGVLTYREFETMIKKIDPTCDDRTIMRIFNMCGEENDQGEHEIKPGDFATVMRTYHASSSKDSNA</sequence>
<keyword evidence="1" id="KW-0106">Calcium</keyword>
<dbReference type="Gene3D" id="1.10.238.10">
    <property type="entry name" value="EF-hand"/>
    <property type="match status" value="1"/>
</dbReference>
<reference evidence="4 5" key="1">
    <citation type="journal article" date="2014" name="Genome Biol. Evol.">
        <title>The secreted proteins of Achlya hypogyna and Thraustotheca clavata identify the ancestral oomycete secretome and reveal gene acquisitions by horizontal gene transfer.</title>
        <authorList>
            <person name="Misner I."/>
            <person name="Blouin N."/>
            <person name="Leonard G."/>
            <person name="Richards T.A."/>
            <person name="Lane C.E."/>
        </authorList>
    </citation>
    <scope>NUCLEOTIDE SEQUENCE [LARGE SCALE GENOMIC DNA]</scope>
    <source>
        <strain evidence="4 5">ATCC 34112</strain>
    </source>
</reference>
<dbReference type="SUPFAM" id="SSF47473">
    <property type="entry name" value="EF-hand"/>
    <property type="match status" value="1"/>
</dbReference>
<evidence type="ECO:0000256" key="1">
    <source>
        <dbReference type="ARBA" id="ARBA00022837"/>
    </source>
</evidence>
<dbReference type="PROSITE" id="PS50222">
    <property type="entry name" value="EF_HAND_2"/>
    <property type="match status" value="1"/>
</dbReference>
<comment type="caution">
    <text evidence="4">The sequence shown here is derived from an EMBL/GenBank/DDBJ whole genome shotgun (WGS) entry which is preliminary data.</text>
</comment>
<dbReference type="OrthoDB" id="167878at2759"/>
<evidence type="ECO:0000256" key="2">
    <source>
        <dbReference type="SAM" id="MobiDB-lite"/>
    </source>
</evidence>
<dbReference type="GO" id="GO:0005509">
    <property type="term" value="F:calcium ion binding"/>
    <property type="evidence" value="ECO:0007669"/>
    <property type="project" value="InterPro"/>
</dbReference>
<dbReference type="InterPro" id="IPR011992">
    <property type="entry name" value="EF-hand-dom_pair"/>
</dbReference>
<accession>A0A1W0A910</accession>
<gene>
    <name evidence="4" type="ORF">THRCLA_01184</name>
</gene>
<dbReference type="PANTHER" id="PTHR34894:SF5">
    <property type="entry name" value="EF-HAND DOMAIN-CONTAINING PROTEIN"/>
    <property type="match status" value="1"/>
</dbReference>
<dbReference type="Proteomes" id="UP000243217">
    <property type="component" value="Unassembled WGS sequence"/>
</dbReference>
<feature type="domain" description="EF-hand" evidence="3">
    <location>
        <begin position="899"/>
        <end position="934"/>
    </location>
</feature>
<dbReference type="PROSITE" id="PS00018">
    <property type="entry name" value="EF_HAND_1"/>
    <property type="match status" value="1"/>
</dbReference>
<proteinExistence type="predicted"/>
<dbReference type="EMBL" id="JNBS01000306">
    <property type="protein sequence ID" value="OQS06797.1"/>
    <property type="molecule type" value="Genomic_DNA"/>
</dbReference>
<feature type="region of interest" description="Disordered" evidence="2">
    <location>
        <begin position="79"/>
        <end position="104"/>
    </location>
</feature>
<evidence type="ECO:0000313" key="4">
    <source>
        <dbReference type="EMBL" id="OQS06797.1"/>
    </source>
</evidence>
<organism evidence="4 5">
    <name type="scientific">Thraustotheca clavata</name>
    <dbReference type="NCBI Taxonomy" id="74557"/>
    <lineage>
        <taxon>Eukaryota</taxon>
        <taxon>Sar</taxon>
        <taxon>Stramenopiles</taxon>
        <taxon>Oomycota</taxon>
        <taxon>Saprolegniomycetes</taxon>
        <taxon>Saprolegniales</taxon>
        <taxon>Achlyaceae</taxon>
        <taxon>Thraustotheca</taxon>
    </lineage>
</organism>
<name>A0A1W0A910_9STRA</name>
<evidence type="ECO:0000313" key="5">
    <source>
        <dbReference type="Proteomes" id="UP000243217"/>
    </source>
</evidence>
<dbReference type="AlphaFoldDB" id="A0A1W0A910"/>
<protein>
    <recommendedName>
        <fullName evidence="3">EF-hand domain-containing protein</fullName>
    </recommendedName>
</protein>